<sequence>MEMASTSKGEHLLERVVGCKVWPKCVFQGALDWARSFKSSFYLVERHLRYRCKGGGNWFATNLSRRLATRFDGKRFVGEDTTRKQQNSVGGRDEWCWRLEDDGLFFVSSVYEYLGIVFSSESVFNDQELRANGGYLIVCTAMGERSLGFTFFLFWAASNKKIRKDFALIWHATIWSYDARVLRLRKSTGTGVKDPKKVVEEIKLLSWRWGLSRHNIPICLFYDKGAA</sequence>
<name>A0A2Z6PN61_TRISU</name>
<dbReference type="Proteomes" id="UP000242715">
    <property type="component" value="Unassembled WGS sequence"/>
</dbReference>
<evidence type="ECO:0000313" key="2">
    <source>
        <dbReference type="Proteomes" id="UP000242715"/>
    </source>
</evidence>
<dbReference type="AlphaFoldDB" id="A0A2Z6PN61"/>
<evidence type="ECO:0000313" key="1">
    <source>
        <dbReference type="EMBL" id="GAU48209.1"/>
    </source>
</evidence>
<dbReference type="EMBL" id="DF974392">
    <property type="protein sequence ID" value="GAU48209.1"/>
    <property type="molecule type" value="Genomic_DNA"/>
</dbReference>
<reference evidence="2" key="1">
    <citation type="journal article" date="2017" name="Front. Plant Sci.">
        <title>Climate Clever Clovers: New Paradigm to Reduce the Environmental Footprint of Ruminants by Breeding Low Methanogenic Forages Utilizing Haplotype Variation.</title>
        <authorList>
            <person name="Kaur P."/>
            <person name="Appels R."/>
            <person name="Bayer P.E."/>
            <person name="Keeble-Gagnere G."/>
            <person name="Wang J."/>
            <person name="Hirakawa H."/>
            <person name="Shirasawa K."/>
            <person name="Vercoe P."/>
            <person name="Stefanova K."/>
            <person name="Durmic Z."/>
            <person name="Nichols P."/>
            <person name="Revell C."/>
            <person name="Isobe S.N."/>
            <person name="Edwards D."/>
            <person name="Erskine W."/>
        </authorList>
    </citation>
    <scope>NUCLEOTIDE SEQUENCE [LARGE SCALE GENOMIC DNA]</scope>
    <source>
        <strain evidence="2">cv. Daliak</strain>
    </source>
</reference>
<gene>
    <name evidence="1" type="ORF">TSUD_304890</name>
</gene>
<keyword evidence="2" id="KW-1185">Reference proteome</keyword>
<organism evidence="1 2">
    <name type="scientific">Trifolium subterraneum</name>
    <name type="common">Subterranean clover</name>
    <dbReference type="NCBI Taxonomy" id="3900"/>
    <lineage>
        <taxon>Eukaryota</taxon>
        <taxon>Viridiplantae</taxon>
        <taxon>Streptophyta</taxon>
        <taxon>Embryophyta</taxon>
        <taxon>Tracheophyta</taxon>
        <taxon>Spermatophyta</taxon>
        <taxon>Magnoliopsida</taxon>
        <taxon>eudicotyledons</taxon>
        <taxon>Gunneridae</taxon>
        <taxon>Pentapetalae</taxon>
        <taxon>rosids</taxon>
        <taxon>fabids</taxon>
        <taxon>Fabales</taxon>
        <taxon>Fabaceae</taxon>
        <taxon>Papilionoideae</taxon>
        <taxon>50 kb inversion clade</taxon>
        <taxon>NPAAA clade</taxon>
        <taxon>Hologalegina</taxon>
        <taxon>IRL clade</taxon>
        <taxon>Trifolieae</taxon>
        <taxon>Trifolium</taxon>
    </lineage>
</organism>
<proteinExistence type="predicted"/>
<protein>
    <submittedName>
        <fullName evidence="1">Uncharacterized protein</fullName>
    </submittedName>
</protein>
<accession>A0A2Z6PN61</accession>